<dbReference type="Pfam" id="PF13411">
    <property type="entry name" value="MerR_1"/>
    <property type="match status" value="1"/>
</dbReference>
<gene>
    <name evidence="3" type="ORF">E3U55_12100</name>
</gene>
<dbReference type="GO" id="GO:0003677">
    <property type="term" value="F:DNA binding"/>
    <property type="evidence" value="ECO:0007669"/>
    <property type="project" value="UniProtKB-KW"/>
</dbReference>
<accession>A0A4Y8IHY0</accession>
<organism evidence="3 4">
    <name type="scientific">Filobacillus milosensis</name>
    <dbReference type="NCBI Taxonomy" id="94137"/>
    <lineage>
        <taxon>Bacteria</taxon>
        <taxon>Bacillati</taxon>
        <taxon>Bacillota</taxon>
        <taxon>Bacilli</taxon>
        <taxon>Bacillales</taxon>
        <taxon>Bacillaceae</taxon>
        <taxon>Filobacillus</taxon>
    </lineage>
</organism>
<proteinExistence type="predicted"/>
<dbReference type="PANTHER" id="PTHR30204:SF92">
    <property type="entry name" value="HTH-TYPE TRANSCRIPTIONAL REGULATOR ZNTR"/>
    <property type="match status" value="1"/>
</dbReference>
<dbReference type="InterPro" id="IPR047057">
    <property type="entry name" value="MerR_fam"/>
</dbReference>
<evidence type="ECO:0000256" key="1">
    <source>
        <dbReference type="ARBA" id="ARBA00023125"/>
    </source>
</evidence>
<dbReference type="Gene3D" id="1.10.1660.10">
    <property type="match status" value="1"/>
</dbReference>
<reference evidence="3 4" key="1">
    <citation type="submission" date="2019-03" db="EMBL/GenBank/DDBJ databases">
        <authorList>
            <person name="He R.-H."/>
        </authorList>
    </citation>
    <scope>NUCLEOTIDE SEQUENCE [LARGE SCALE GENOMIC DNA]</scope>
    <source>
        <strain evidence="4">SH 714</strain>
    </source>
</reference>
<protein>
    <submittedName>
        <fullName evidence="3">MerR family transcriptional regulator</fullName>
    </submittedName>
</protein>
<dbReference type="PRINTS" id="PR00040">
    <property type="entry name" value="HTHMERR"/>
</dbReference>
<dbReference type="AlphaFoldDB" id="A0A4Y8IHY0"/>
<name>A0A4Y8IHY0_9BACI</name>
<dbReference type="Proteomes" id="UP000297975">
    <property type="component" value="Unassembled WGS sequence"/>
</dbReference>
<dbReference type="GO" id="GO:0003700">
    <property type="term" value="F:DNA-binding transcription factor activity"/>
    <property type="evidence" value="ECO:0007669"/>
    <property type="project" value="InterPro"/>
</dbReference>
<sequence>MLIRRLDIVLWYKLYNYFIEKIRRIIVEGIYIKELTTQCNVNKETIRYYERLGLINKPNRTKSGYRLFSKDTIQRVKFIKKMQELGFSLKDIAVFLSIEDKNLDESINLQGFIEEKLNEVQARISNLENFNVKLEVNSNK</sequence>
<dbReference type="OrthoDB" id="9791488at2"/>
<dbReference type="EMBL" id="SOPW01000013">
    <property type="protein sequence ID" value="TFB18527.1"/>
    <property type="molecule type" value="Genomic_DNA"/>
</dbReference>
<evidence type="ECO:0000313" key="4">
    <source>
        <dbReference type="Proteomes" id="UP000297975"/>
    </source>
</evidence>
<dbReference type="SUPFAM" id="SSF46955">
    <property type="entry name" value="Putative DNA-binding domain"/>
    <property type="match status" value="1"/>
</dbReference>
<comment type="caution">
    <text evidence="3">The sequence shown here is derived from an EMBL/GenBank/DDBJ whole genome shotgun (WGS) entry which is preliminary data.</text>
</comment>
<dbReference type="PROSITE" id="PS50937">
    <property type="entry name" value="HTH_MERR_2"/>
    <property type="match status" value="1"/>
</dbReference>
<evidence type="ECO:0000259" key="2">
    <source>
        <dbReference type="PROSITE" id="PS50937"/>
    </source>
</evidence>
<keyword evidence="1" id="KW-0238">DNA-binding</keyword>
<dbReference type="PANTHER" id="PTHR30204">
    <property type="entry name" value="REDOX-CYCLING DRUG-SENSING TRANSCRIPTIONAL ACTIVATOR SOXR"/>
    <property type="match status" value="1"/>
</dbReference>
<keyword evidence="4" id="KW-1185">Reference proteome</keyword>
<dbReference type="SMART" id="SM00422">
    <property type="entry name" value="HTH_MERR"/>
    <property type="match status" value="1"/>
</dbReference>
<feature type="domain" description="HTH merR-type" evidence="2">
    <location>
        <begin position="32"/>
        <end position="98"/>
    </location>
</feature>
<dbReference type="InterPro" id="IPR000551">
    <property type="entry name" value="MerR-type_HTH_dom"/>
</dbReference>
<evidence type="ECO:0000313" key="3">
    <source>
        <dbReference type="EMBL" id="TFB18527.1"/>
    </source>
</evidence>
<dbReference type="InterPro" id="IPR009061">
    <property type="entry name" value="DNA-bd_dom_put_sf"/>
</dbReference>